<evidence type="ECO:0000313" key="2">
    <source>
        <dbReference type="Proteomes" id="UP000092555"/>
    </source>
</evidence>
<evidence type="ECO:0000313" key="1">
    <source>
        <dbReference type="EMBL" id="OBA21077.1"/>
    </source>
</evidence>
<proteinExistence type="predicted"/>
<dbReference type="AlphaFoldDB" id="A0A1A0HB20"/>
<comment type="caution">
    <text evidence="1">The sequence shown here is derived from an EMBL/GenBank/DDBJ whole genome shotgun (WGS) entry which is preliminary data.</text>
</comment>
<dbReference type="Proteomes" id="UP000092555">
    <property type="component" value="Unassembled WGS sequence"/>
</dbReference>
<keyword evidence="2" id="KW-1185">Reference proteome</keyword>
<sequence length="66" mass="8011">MYALVYSSDKGTQLFNDIKNPFHNPHIPESGVCFFWMIFIERNINFTECHWRDARLTNFYFNGRFI</sequence>
<protein>
    <submittedName>
        <fullName evidence="1">Uncharacterized protein</fullName>
    </submittedName>
</protein>
<organism evidence="1 2">
    <name type="scientific">Metschnikowia bicuspidata var. bicuspidata NRRL YB-4993</name>
    <dbReference type="NCBI Taxonomy" id="869754"/>
    <lineage>
        <taxon>Eukaryota</taxon>
        <taxon>Fungi</taxon>
        <taxon>Dikarya</taxon>
        <taxon>Ascomycota</taxon>
        <taxon>Saccharomycotina</taxon>
        <taxon>Pichiomycetes</taxon>
        <taxon>Metschnikowiaceae</taxon>
        <taxon>Metschnikowia</taxon>
    </lineage>
</organism>
<dbReference type="RefSeq" id="XP_018711587.1">
    <property type="nucleotide sequence ID" value="XM_018855896.1"/>
</dbReference>
<reference evidence="1 2" key="1">
    <citation type="submission" date="2016-05" db="EMBL/GenBank/DDBJ databases">
        <title>Comparative genomics of biotechnologically important yeasts.</title>
        <authorList>
            <consortium name="DOE Joint Genome Institute"/>
            <person name="Riley R."/>
            <person name="Haridas S."/>
            <person name="Wolfe K.H."/>
            <person name="Lopes M.R."/>
            <person name="Hittinger C.T."/>
            <person name="Goker M."/>
            <person name="Salamov A."/>
            <person name="Wisecaver J."/>
            <person name="Long T.M."/>
            <person name="Aerts A.L."/>
            <person name="Barry K."/>
            <person name="Choi C."/>
            <person name="Clum A."/>
            <person name="Coughlan A.Y."/>
            <person name="Deshpande S."/>
            <person name="Douglass A.P."/>
            <person name="Hanson S.J."/>
            <person name="Klenk H.-P."/>
            <person name="LaButti K."/>
            <person name="Lapidus A."/>
            <person name="Lindquist E."/>
            <person name="Lipzen A."/>
            <person name="Meier-kolthoff J.P."/>
            <person name="Ohm R.A."/>
            <person name="Otillar R.P."/>
            <person name="Pangilinan J."/>
            <person name="Peng Y."/>
            <person name="Rokas A."/>
            <person name="Rosa C.A."/>
            <person name="Scheuner C."/>
            <person name="Sibirny A.A."/>
            <person name="Slot J.C."/>
            <person name="Stielow J.B."/>
            <person name="Sun H."/>
            <person name="Kurtzman C.P."/>
            <person name="Blackwell M."/>
            <person name="Grigoriev I.V."/>
            <person name="Jeffries T.W."/>
        </authorList>
    </citation>
    <scope>NUCLEOTIDE SEQUENCE [LARGE SCALE GENOMIC DNA]</scope>
    <source>
        <strain evidence="1 2">NRRL YB-4993</strain>
    </source>
</reference>
<dbReference type="EMBL" id="LXTC01000003">
    <property type="protein sequence ID" value="OBA21077.1"/>
    <property type="molecule type" value="Genomic_DNA"/>
</dbReference>
<dbReference type="GeneID" id="30028872"/>
<accession>A0A1A0HB20</accession>
<name>A0A1A0HB20_9ASCO</name>
<gene>
    <name evidence="1" type="ORF">METBIDRAFT_31690</name>
</gene>